<evidence type="ECO:0000313" key="1">
    <source>
        <dbReference type="EMBL" id="KAF5807925.1"/>
    </source>
</evidence>
<dbReference type="EMBL" id="MNCJ02000319">
    <property type="protein sequence ID" value="KAF5807925.1"/>
    <property type="molecule type" value="Genomic_DNA"/>
</dbReference>
<sequence>MQQKKGFQLSDPSPPSDYIPTIGFYRQPDKRRFSTLSIFVTPTHLFHVAGPCRRSRVVAGKT</sequence>
<reference evidence="1" key="1">
    <citation type="journal article" date="2017" name="Nature">
        <title>The sunflower genome provides insights into oil metabolism, flowering and Asterid evolution.</title>
        <authorList>
            <person name="Badouin H."/>
            <person name="Gouzy J."/>
            <person name="Grassa C.J."/>
            <person name="Murat F."/>
            <person name="Staton S.E."/>
            <person name="Cottret L."/>
            <person name="Lelandais-Briere C."/>
            <person name="Owens G.L."/>
            <person name="Carrere S."/>
            <person name="Mayjonade B."/>
            <person name="Legrand L."/>
            <person name="Gill N."/>
            <person name="Kane N.C."/>
            <person name="Bowers J.E."/>
            <person name="Hubner S."/>
            <person name="Bellec A."/>
            <person name="Berard A."/>
            <person name="Berges H."/>
            <person name="Blanchet N."/>
            <person name="Boniface M.C."/>
            <person name="Brunel D."/>
            <person name="Catrice O."/>
            <person name="Chaidir N."/>
            <person name="Claudel C."/>
            <person name="Donnadieu C."/>
            <person name="Faraut T."/>
            <person name="Fievet G."/>
            <person name="Helmstetter N."/>
            <person name="King M."/>
            <person name="Knapp S.J."/>
            <person name="Lai Z."/>
            <person name="Le Paslier M.C."/>
            <person name="Lippi Y."/>
            <person name="Lorenzon L."/>
            <person name="Mandel J.R."/>
            <person name="Marage G."/>
            <person name="Marchand G."/>
            <person name="Marquand E."/>
            <person name="Bret-Mestries E."/>
            <person name="Morien E."/>
            <person name="Nambeesan S."/>
            <person name="Nguyen T."/>
            <person name="Pegot-Espagnet P."/>
            <person name="Pouilly N."/>
            <person name="Raftis F."/>
            <person name="Sallet E."/>
            <person name="Schiex T."/>
            <person name="Thomas J."/>
            <person name="Vandecasteele C."/>
            <person name="Vares D."/>
            <person name="Vear F."/>
            <person name="Vautrin S."/>
            <person name="Crespi M."/>
            <person name="Mangin B."/>
            <person name="Burke J.M."/>
            <person name="Salse J."/>
            <person name="Munos S."/>
            <person name="Vincourt P."/>
            <person name="Rieseberg L.H."/>
            <person name="Langlade N.B."/>
        </authorList>
    </citation>
    <scope>NUCLEOTIDE SEQUENCE</scope>
    <source>
        <tissue evidence="1">Leaves</tissue>
    </source>
</reference>
<proteinExistence type="predicted"/>
<gene>
    <name evidence="1" type="ORF">HanXRQr2_Chr04g0139561</name>
</gene>
<reference evidence="1" key="2">
    <citation type="submission" date="2020-06" db="EMBL/GenBank/DDBJ databases">
        <title>Helianthus annuus Genome sequencing and assembly Release 2.</title>
        <authorList>
            <person name="Gouzy J."/>
            <person name="Langlade N."/>
            <person name="Munos S."/>
        </authorList>
    </citation>
    <scope>NUCLEOTIDE SEQUENCE</scope>
    <source>
        <tissue evidence="1">Leaves</tissue>
    </source>
</reference>
<name>A0A9K3J4T0_HELAN</name>
<organism evidence="1 2">
    <name type="scientific">Helianthus annuus</name>
    <name type="common">Common sunflower</name>
    <dbReference type="NCBI Taxonomy" id="4232"/>
    <lineage>
        <taxon>Eukaryota</taxon>
        <taxon>Viridiplantae</taxon>
        <taxon>Streptophyta</taxon>
        <taxon>Embryophyta</taxon>
        <taxon>Tracheophyta</taxon>
        <taxon>Spermatophyta</taxon>
        <taxon>Magnoliopsida</taxon>
        <taxon>eudicotyledons</taxon>
        <taxon>Gunneridae</taxon>
        <taxon>Pentapetalae</taxon>
        <taxon>asterids</taxon>
        <taxon>campanulids</taxon>
        <taxon>Asterales</taxon>
        <taxon>Asteraceae</taxon>
        <taxon>Asteroideae</taxon>
        <taxon>Heliantheae alliance</taxon>
        <taxon>Heliantheae</taxon>
        <taxon>Helianthus</taxon>
    </lineage>
</organism>
<protein>
    <submittedName>
        <fullName evidence="1">Uncharacterized protein</fullName>
    </submittedName>
</protein>
<comment type="caution">
    <text evidence="1">The sequence shown here is derived from an EMBL/GenBank/DDBJ whole genome shotgun (WGS) entry which is preliminary data.</text>
</comment>
<dbReference type="AlphaFoldDB" id="A0A9K3J4T0"/>
<accession>A0A9K3J4T0</accession>
<keyword evidence="2" id="KW-1185">Reference proteome</keyword>
<evidence type="ECO:0000313" key="2">
    <source>
        <dbReference type="Proteomes" id="UP000215914"/>
    </source>
</evidence>
<dbReference type="Proteomes" id="UP000215914">
    <property type="component" value="Unassembled WGS sequence"/>
</dbReference>
<dbReference type="Gramene" id="mRNA:HanXRQr2_Chr04g0139561">
    <property type="protein sequence ID" value="CDS:HanXRQr2_Chr04g0139561.1"/>
    <property type="gene ID" value="HanXRQr2_Chr04g0139561"/>
</dbReference>